<dbReference type="AlphaFoldDB" id="A0A1Y1Z2C7"/>
<evidence type="ECO:0000256" key="2">
    <source>
        <dbReference type="ARBA" id="ARBA00023242"/>
    </source>
</evidence>
<dbReference type="InterPro" id="IPR050613">
    <property type="entry name" value="Sec_Metabolite_Reg"/>
</dbReference>
<accession>A0A1Y1Z2C7</accession>
<comment type="caution">
    <text evidence="4">The sequence shown here is derived from an EMBL/GenBank/DDBJ whole genome shotgun (WGS) entry which is preliminary data.</text>
</comment>
<sequence length="646" mass="73331">MFNSRKRRVRSCIPCYTKKQKCSRTYPCDNCTRRRKPDECAYCNGATRTRSPKPVDEAPATLVLSPNCTAVMLGPPAVSVNSSHAPFRHPSPVHSLAAVFGYHQGSDRNTIAVLRRFSLENRKETYQSGIVPLHVSRLIQHELAKMPRREILDFLIQYYVSEIHWHDQILEPRSFKDTYRRWWTLDGILTLLDVEFAVVIMRICSYASLFLPSPTYNIDAVRGMKLADIRSICSEIGDTLFAMTVEMDRQGSLFRVQHLLFSGLKFHCEGNPHELWVALGHASQVAKELGLYDQFRQVWFQDDEVELDKELGCRAICLLYIWDNQFSRQLDIAPLFSDHVSFGIFAPDYQLASRCSGQKPHPFTERALQVELCKFWRNFGVKPYDLVEAEERYEKFSIEFLAHLPPAFSLNPDKTYDSCCPKFPLQRHIFHIAVFESICCNFRPVLATNWEEIPNIPSYKRVLISSQKKLLAATALKLSAAVGELYDILGAKYTRSVSIVFYTFEAAVLLGCLCLDLDFTNALAEKCSSTEENEGFLSGNSRITKEICLEAMANALARLEVLSEVSILAEAGAQTLSRLLGLARSSGASPEHHSSGEYSLSDEISNFLNNRDKECVFKTPEDALFDQTFSNEITELDLDYNAFASL</sequence>
<dbReference type="EMBL" id="MCFA01000135">
    <property type="protein sequence ID" value="ORY04450.1"/>
    <property type="molecule type" value="Genomic_DNA"/>
</dbReference>
<dbReference type="OrthoDB" id="5344325at2759"/>
<gene>
    <name evidence="4" type="ORF">BCR34DRAFT_544428</name>
</gene>
<evidence type="ECO:0000313" key="4">
    <source>
        <dbReference type="EMBL" id="ORY04450.1"/>
    </source>
</evidence>
<proteinExistence type="predicted"/>
<dbReference type="CDD" id="cd12148">
    <property type="entry name" value="fungal_TF_MHR"/>
    <property type="match status" value="1"/>
</dbReference>
<dbReference type="InterPro" id="IPR001138">
    <property type="entry name" value="Zn2Cys6_DnaBD"/>
</dbReference>
<evidence type="ECO:0000256" key="1">
    <source>
        <dbReference type="ARBA" id="ARBA00004123"/>
    </source>
</evidence>
<reference evidence="4 5" key="1">
    <citation type="submission" date="2016-07" db="EMBL/GenBank/DDBJ databases">
        <title>Pervasive Adenine N6-methylation of Active Genes in Fungi.</title>
        <authorList>
            <consortium name="DOE Joint Genome Institute"/>
            <person name="Mondo S.J."/>
            <person name="Dannebaum R.O."/>
            <person name="Kuo R.C."/>
            <person name="Labutti K."/>
            <person name="Haridas S."/>
            <person name="Kuo A."/>
            <person name="Salamov A."/>
            <person name="Ahrendt S.R."/>
            <person name="Lipzen A."/>
            <person name="Sullivan W."/>
            <person name="Andreopoulos W.B."/>
            <person name="Clum A."/>
            <person name="Lindquist E."/>
            <person name="Daum C."/>
            <person name="Ramamoorthy G.K."/>
            <person name="Gryganskyi A."/>
            <person name="Culley D."/>
            <person name="Magnuson J.K."/>
            <person name="James T.Y."/>
            <person name="O'Malley M.A."/>
            <person name="Stajich J.E."/>
            <person name="Spatafora J.W."/>
            <person name="Visel A."/>
            <person name="Grigoriev I.V."/>
        </authorList>
    </citation>
    <scope>NUCLEOTIDE SEQUENCE [LARGE SCALE GENOMIC DNA]</scope>
    <source>
        <strain evidence="4 5">CBS 115471</strain>
    </source>
</reference>
<keyword evidence="2" id="KW-0539">Nucleus</keyword>
<name>A0A1Y1Z2C7_9PLEO</name>
<dbReference type="STRING" id="1231657.A0A1Y1Z2C7"/>
<feature type="domain" description="Zn(2)-C6 fungal-type" evidence="3">
    <location>
        <begin position="11"/>
        <end position="42"/>
    </location>
</feature>
<dbReference type="PANTHER" id="PTHR31001">
    <property type="entry name" value="UNCHARACTERIZED TRANSCRIPTIONAL REGULATORY PROTEIN"/>
    <property type="match status" value="1"/>
</dbReference>
<dbReference type="PANTHER" id="PTHR31001:SF87">
    <property type="entry name" value="COL-21"/>
    <property type="match status" value="1"/>
</dbReference>
<dbReference type="PROSITE" id="PS50048">
    <property type="entry name" value="ZN2_CY6_FUNGAL_2"/>
    <property type="match status" value="1"/>
</dbReference>
<dbReference type="GO" id="GO:0000981">
    <property type="term" value="F:DNA-binding transcription factor activity, RNA polymerase II-specific"/>
    <property type="evidence" value="ECO:0007669"/>
    <property type="project" value="InterPro"/>
</dbReference>
<keyword evidence="5" id="KW-1185">Reference proteome</keyword>
<evidence type="ECO:0000259" key="3">
    <source>
        <dbReference type="PROSITE" id="PS50048"/>
    </source>
</evidence>
<dbReference type="CDD" id="cd00067">
    <property type="entry name" value="GAL4"/>
    <property type="match status" value="1"/>
</dbReference>
<dbReference type="Proteomes" id="UP000193144">
    <property type="component" value="Unassembled WGS sequence"/>
</dbReference>
<organism evidence="4 5">
    <name type="scientific">Clohesyomyces aquaticus</name>
    <dbReference type="NCBI Taxonomy" id="1231657"/>
    <lineage>
        <taxon>Eukaryota</taxon>
        <taxon>Fungi</taxon>
        <taxon>Dikarya</taxon>
        <taxon>Ascomycota</taxon>
        <taxon>Pezizomycotina</taxon>
        <taxon>Dothideomycetes</taxon>
        <taxon>Pleosporomycetidae</taxon>
        <taxon>Pleosporales</taxon>
        <taxon>Lindgomycetaceae</taxon>
        <taxon>Clohesyomyces</taxon>
    </lineage>
</organism>
<evidence type="ECO:0000313" key="5">
    <source>
        <dbReference type="Proteomes" id="UP000193144"/>
    </source>
</evidence>
<dbReference type="GO" id="GO:0008270">
    <property type="term" value="F:zinc ion binding"/>
    <property type="evidence" value="ECO:0007669"/>
    <property type="project" value="InterPro"/>
</dbReference>
<comment type="subcellular location">
    <subcellularLocation>
        <location evidence="1">Nucleus</location>
    </subcellularLocation>
</comment>
<protein>
    <recommendedName>
        <fullName evidence="3">Zn(2)-C6 fungal-type domain-containing protein</fullName>
    </recommendedName>
</protein>
<dbReference type="GO" id="GO:0005634">
    <property type="term" value="C:nucleus"/>
    <property type="evidence" value="ECO:0007669"/>
    <property type="project" value="UniProtKB-SubCell"/>
</dbReference>